<evidence type="ECO:0000256" key="1">
    <source>
        <dbReference type="ARBA" id="ARBA00007435"/>
    </source>
</evidence>
<keyword evidence="4" id="KW-1185">Reference proteome</keyword>
<feature type="domain" description="GIY-YIG" evidence="2">
    <location>
        <begin position="1"/>
        <end position="77"/>
    </location>
</feature>
<proteinExistence type="inferred from homology"/>
<keyword evidence="3" id="KW-0378">Hydrolase</keyword>
<keyword evidence="3" id="KW-0255">Endonuclease</keyword>
<keyword evidence="3" id="KW-0540">Nuclease</keyword>
<comment type="similarity">
    <text evidence="1">Belongs to the UPF0213 family.</text>
</comment>
<evidence type="ECO:0000259" key="2">
    <source>
        <dbReference type="PROSITE" id="PS50164"/>
    </source>
</evidence>
<sequence length="84" mass="9952">MTYTVYVLYSSKFDKIYIGYSSNLEQRVLSHNKLATKGWTIKFRPWEVVYTEDYVDKPSAMKREKELKSSRGRDFICSKILKKG</sequence>
<dbReference type="GO" id="GO:0004519">
    <property type="term" value="F:endonuclease activity"/>
    <property type="evidence" value="ECO:0007669"/>
    <property type="project" value="UniProtKB-KW"/>
</dbReference>
<dbReference type="Pfam" id="PF01541">
    <property type="entry name" value="GIY-YIG"/>
    <property type="match status" value="1"/>
</dbReference>
<dbReference type="Proteomes" id="UP000075606">
    <property type="component" value="Unassembled WGS sequence"/>
</dbReference>
<dbReference type="InterPro" id="IPR050190">
    <property type="entry name" value="UPF0213_domain"/>
</dbReference>
<evidence type="ECO:0000313" key="4">
    <source>
        <dbReference type="Proteomes" id="UP000075606"/>
    </source>
</evidence>
<dbReference type="CDD" id="cd10449">
    <property type="entry name" value="GIY-YIG_SLX1_like"/>
    <property type="match status" value="1"/>
</dbReference>
<comment type="caution">
    <text evidence="3">The sequence shown here is derived from an EMBL/GenBank/DDBJ whole genome shotgun (WGS) entry which is preliminary data.</text>
</comment>
<dbReference type="PROSITE" id="PS50164">
    <property type="entry name" value="GIY_YIG"/>
    <property type="match status" value="1"/>
</dbReference>
<protein>
    <submittedName>
        <fullName evidence="3">Endonuclease</fullName>
    </submittedName>
</protein>
<dbReference type="InterPro" id="IPR035901">
    <property type="entry name" value="GIY-YIG_endonuc_sf"/>
</dbReference>
<evidence type="ECO:0000313" key="3">
    <source>
        <dbReference type="EMBL" id="KYG77483.1"/>
    </source>
</evidence>
<dbReference type="Gene3D" id="3.40.1440.10">
    <property type="entry name" value="GIY-YIG endonuclease"/>
    <property type="match status" value="1"/>
</dbReference>
<dbReference type="OrthoDB" id="1495241at2"/>
<dbReference type="RefSeq" id="WP_068215865.1">
    <property type="nucleotide sequence ID" value="NZ_CP139724.1"/>
</dbReference>
<dbReference type="InterPro" id="IPR000305">
    <property type="entry name" value="GIY-YIG_endonuc"/>
</dbReference>
<accession>A0A150XFK3</accession>
<dbReference type="SUPFAM" id="SSF82771">
    <property type="entry name" value="GIY-YIG endonuclease"/>
    <property type="match status" value="1"/>
</dbReference>
<gene>
    <name evidence="3" type="ORF">AWW68_01560</name>
</gene>
<dbReference type="PANTHER" id="PTHR34477">
    <property type="entry name" value="UPF0213 PROTEIN YHBQ"/>
    <property type="match status" value="1"/>
</dbReference>
<dbReference type="AlphaFoldDB" id="A0A150XFK3"/>
<dbReference type="PANTHER" id="PTHR34477:SF5">
    <property type="entry name" value="BSL5627 PROTEIN"/>
    <property type="match status" value="1"/>
</dbReference>
<dbReference type="EMBL" id="LRPC01000001">
    <property type="protein sequence ID" value="KYG77483.1"/>
    <property type="molecule type" value="Genomic_DNA"/>
</dbReference>
<reference evidence="3 4" key="1">
    <citation type="submission" date="2016-01" db="EMBL/GenBank/DDBJ databases">
        <title>Genome sequencing of Roseivirga spongicola UST030701-084.</title>
        <authorList>
            <person name="Selvaratnam C."/>
            <person name="Thevarajoo S."/>
            <person name="Goh K.M."/>
            <person name="Ee R."/>
            <person name="Chan K.-G."/>
            <person name="Chong C.S."/>
        </authorList>
    </citation>
    <scope>NUCLEOTIDE SEQUENCE [LARGE SCALE GENOMIC DNA]</scope>
    <source>
        <strain evidence="3 4">UST030701-084</strain>
    </source>
</reference>
<name>A0A150XFK3_9BACT</name>
<organism evidence="3 4">
    <name type="scientific">Roseivirga spongicola</name>
    <dbReference type="NCBI Taxonomy" id="333140"/>
    <lineage>
        <taxon>Bacteria</taxon>
        <taxon>Pseudomonadati</taxon>
        <taxon>Bacteroidota</taxon>
        <taxon>Cytophagia</taxon>
        <taxon>Cytophagales</taxon>
        <taxon>Roseivirgaceae</taxon>
        <taxon>Roseivirga</taxon>
    </lineage>
</organism>